<dbReference type="Proteomes" id="UP001141336">
    <property type="component" value="Unassembled WGS sequence"/>
</dbReference>
<comment type="catalytic activity">
    <reaction evidence="1 18">
        <text>(6R)-NADHX = (6S)-NADHX</text>
        <dbReference type="Rhea" id="RHEA:32215"/>
        <dbReference type="ChEBI" id="CHEBI:64074"/>
        <dbReference type="ChEBI" id="CHEBI:64075"/>
        <dbReference type="EC" id="5.1.99.6"/>
    </reaction>
</comment>
<dbReference type="Gene3D" id="3.40.1190.20">
    <property type="match status" value="1"/>
</dbReference>
<keyword evidence="22" id="KW-1185">Reference proteome</keyword>
<comment type="caution">
    <text evidence="21">The sequence shown here is derived from an EMBL/GenBank/DDBJ whole genome shotgun (WGS) entry which is preliminary data.</text>
</comment>
<evidence type="ECO:0000256" key="3">
    <source>
        <dbReference type="ARBA" id="ARBA00006001"/>
    </source>
</evidence>
<dbReference type="HAMAP" id="MF_01965">
    <property type="entry name" value="NADHX_dehydratase"/>
    <property type="match status" value="1"/>
</dbReference>
<comment type="function">
    <text evidence="17">Catalyzes the dehydration of the S-form of NAD(P)HX at the expense of ADP, which is converted to AMP. Together with NAD(P)HX epimerase, which catalyzes the epimerization of the S- and R-forms, the enzyme allows the repair of both epimers of NAD(P)HX, a damaged form of NAD(P)H that is a result of enzymatic or heat-dependent hydration.</text>
</comment>
<dbReference type="SUPFAM" id="SSF53613">
    <property type="entry name" value="Ribokinase-like"/>
    <property type="match status" value="1"/>
</dbReference>
<keyword evidence="7 17" id="KW-0067">ATP-binding</keyword>
<evidence type="ECO:0000313" key="21">
    <source>
        <dbReference type="EMBL" id="MCZ0862755.1"/>
    </source>
</evidence>
<evidence type="ECO:0000256" key="2">
    <source>
        <dbReference type="ARBA" id="ARBA00000909"/>
    </source>
</evidence>
<evidence type="ECO:0000256" key="4">
    <source>
        <dbReference type="ARBA" id="ARBA00009524"/>
    </source>
</evidence>
<sequence length="457" mass="46386">MRELSAFGLSGIISADDMRVVDKNADGWGISALQRMESAGSALAAAVRDERPGRVAILCGTGNNAGDGFCAARHLANETDVLVFCAGDPKTPEARAQFAALAACPVTITDTAVPELFSCDVIVDALLGTGARLPLKEPYAGLISRMNASSARIIACDVPTPGCRADRIAAFHLAKTPGSEVYNIGIPLAAEVFCGEGDLLLVPRKPAGSHKGSGGTVLVVGGGPYQGAPFLAGVAALRAGADIVRVASPADGFLPDIIHDRLSGDHICEEHREHLLSLAEKSDAVVCGPGLGTAAESLAVAAEVVRAAKKAVVDADLLRGSLPRAAAETIYTPHAGEFARVFGAVPEGLAVRGEAVRAAAAAAGGVVLLKGAVDTISDGRRVRFNRSGASGMTTGGTGDVLAGCAGGLLARMQAMPAACAAAYAVGVTGETLCAELGEGLLATDLLRHLAHTLYTEL</sequence>
<evidence type="ECO:0000256" key="17">
    <source>
        <dbReference type="HAMAP-Rule" id="MF_01965"/>
    </source>
</evidence>
<keyword evidence="8 17" id="KW-0521">NADP</keyword>
<evidence type="ECO:0000256" key="10">
    <source>
        <dbReference type="ARBA" id="ARBA00023027"/>
    </source>
</evidence>
<dbReference type="PIRSF" id="PIRSF017184">
    <property type="entry name" value="Nnr"/>
    <property type="match status" value="1"/>
</dbReference>
<evidence type="ECO:0000256" key="5">
    <source>
        <dbReference type="ARBA" id="ARBA00022723"/>
    </source>
</evidence>
<dbReference type="CDD" id="cd01171">
    <property type="entry name" value="YXKO-related"/>
    <property type="match status" value="1"/>
</dbReference>
<gene>
    <name evidence="17" type="primary">nnrD</name>
    <name evidence="21" type="ORF">O0S09_05725</name>
</gene>
<dbReference type="SUPFAM" id="SSF64153">
    <property type="entry name" value="YjeF N-terminal domain-like"/>
    <property type="match status" value="1"/>
</dbReference>
<dbReference type="InterPro" id="IPR036652">
    <property type="entry name" value="YjeF_N_dom_sf"/>
</dbReference>
<feature type="domain" description="YjeF C-terminal" evidence="19">
    <location>
        <begin position="194"/>
        <end position="456"/>
    </location>
</feature>
<dbReference type="PROSITE" id="PS51383">
    <property type="entry name" value="YJEF_C_3"/>
    <property type="match status" value="1"/>
</dbReference>
<dbReference type="EMBL" id="JAPTGC010000006">
    <property type="protein sequence ID" value="MCZ0862755.1"/>
    <property type="molecule type" value="Genomic_DNA"/>
</dbReference>
<dbReference type="Pfam" id="PF01256">
    <property type="entry name" value="Carb_kinase"/>
    <property type="match status" value="1"/>
</dbReference>
<organism evidence="21 22">
    <name type="scientific">Methanocorpusculum vombati</name>
    <dbReference type="NCBI Taxonomy" id="3002864"/>
    <lineage>
        <taxon>Archaea</taxon>
        <taxon>Methanobacteriati</taxon>
        <taxon>Methanobacteriota</taxon>
        <taxon>Stenosarchaea group</taxon>
        <taxon>Methanomicrobia</taxon>
        <taxon>Methanomicrobiales</taxon>
        <taxon>Methanocorpusculaceae</taxon>
        <taxon>Methanocorpusculum</taxon>
    </lineage>
</organism>
<dbReference type="NCBIfam" id="TIGR00197">
    <property type="entry name" value="yjeF_nterm"/>
    <property type="match status" value="1"/>
</dbReference>
<dbReference type="InterPro" id="IPR000631">
    <property type="entry name" value="CARKD"/>
</dbReference>
<dbReference type="RefSeq" id="WP_268923010.1">
    <property type="nucleotide sequence ID" value="NZ_JAPTGC010000006.1"/>
</dbReference>
<feature type="domain" description="YjeF N-terminal" evidence="20">
    <location>
        <begin position="18"/>
        <end position="192"/>
    </location>
</feature>
<evidence type="ECO:0000256" key="14">
    <source>
        <dbReference type="ARBA" id="ARBA00025153"/>
    </source>
</evidence>
<comment type="cofactor">
    <cofactor evidence="18">
        <name>K(+)</name>
        <dbReference type="ChEBI" id="CHEBI:29103"/>
    </cofactor>
    <text evidence="18">Binds 1 potassium ion per subunit.</text>
</comment>
<dbReference type="InterPro" id="IPR029056">
    <property type="entry name" value="Ribokinase-like"/>
</dbReference>
<evidence type="ECO:0000256" key="16">
    <source>
        <dbReference type="ARBA" id="ARBA00049209"/>
    </source>
</evidence>
<feature type="binding site" evidence="17">
    <location>
        <position position="398"/>
    </location>
    <ligand>
        <name>AMP</name>
        <dbReference type="ChEBI" id="CHEBI:456215"/>
    </ligand>
</feature>
<dbReference type="Pfam" id="PF03853">
    <property type="entry name" value="YjeF_N"/>
    <property type="match status" value="1"/>
</dbReference>
<evidence type="ECO:0000256" key="11">
    <source>
        <dbReference type="ARBA" id="ARBA00023235"/>
    </source>
</evidence>
<evidence type="ECO:0000256" key="13">
    <source>
        <dbReference type="ARBA" id="ARBA00023268"/>
    </source>
</evidence>
<comment type="similarity">
    <text evidence="3 18">In the N-terminal section; belongs to the NnrE/AIBP family.</text>
</comment>
<keyword evidence="6 17" id="KW-0547">Nucleotide-binding</keyword>
<comment type="catalytic activity">
    <reaction evidence="2 18">
        <text>(6R)-NADPHX = (6S)-NADPHX</text>
        <dbReference type="Rhea" id="RHEA:32227"/>
        <dbReference type="ChEBI" id="CHEBI:64076"/>
        <dbReference type="ChEBI" id="CHEBI:64077"/>
        <dbReference type="EC" id="5.1.99.6"/>
    </reaction>
</comment>
<evidence type="ECO:0000256" key="6">
    <source>
        <dbReference type="ARBA" id="ARBA00022741"/>
    </source>
</evidence>
<comment type="caution">
    <text evidence="17">Lacks conserved residue(s) required for the propagation of feature annotation.</text>
</comment>
<protein>
    <recommendedName>
        <fullName evidence="17">ADP-dependent (S)-NAD(P)H-hydrate dehydratase</fullName>
        <ecNumber evidence="17">4.2.1.136</ecNumber>
    </recommendedName>
    <alternativeName>
        <fullName evidence="17">ADP-dependent NAD(P)HX dehydratase</fullName>
    </alternativeName>
</protein>
<evidence type="ECO:0000259" key="19">
    <source>
        <dbReference type="PROSITE" id="PS51383"/>
    </source>
</evidence>
<comment type="similarity">
    <text evidence="17">Belongs to the NnrD/CARKD family.</text>
</comment>
<feature type="binding site" evidence="17">
    <location>
        <position position="228"/>
    </location>
    <ligand>
        <name>(6S)-NADPHX</name>
        <dbReference type="ChEBI" id="CHEBI:64076"/>
    </ligand>
</feature>
<name>A0ABT4INQ0_9EURY</name>
<feature type="binding site" evidence="17">
    <location>
        <position position="290"/>
    </location>
    <ligand>
        <name>(6S)-NADPHX</name>
        <dbReference type="ChEBI" id="CHEBI:64076"/>
    </ligand>
</feature>
<evidence type="ECO:0000256" key="1">
    <source>
        <dbReference type="ARBA" id="ARBA00000013"/>
    </source>
</evidence>
<evidence type="ECO:0000256" key="7">
    <source>
        <dbReference type="ARBA" id="ARBA00022840"/>
    </source>
</evidence>
<dbReference type="PROSITE" id="PS51385">
    <property type="entry name" value="YJEF_N"/>
    <property type="match status" value="1"/>
</dbReference>
<feature type="binding site" evidence="17">
    <location>
        <position position="399"/>
    </location>
    <ligand>
        <name>(6S)-NADPHX</name>
        <dbReference type="ChEBI" id="CHEBI:64076"/>
    </ligand>
</feature>
<dbReference type="Gene3D" id="3.40.50.10260">
    <property type="entry name" value="YjeF N-terminal domain"/>
    <property type="match status" value="1"/>
</dbReference>
<dbReference type="EC" id="4.2.1.136" evidence="17"/>
<comment type="subunit">
    <text evidence="17">Homotetramer.</text>
</comment>
<accession>A0ABT4INQ0</accession>
<evidence type="ECO:0000256" key="12">
    <source>
        <dbReference type="ARBA" id="ARBA00023239"/>
    </source>
</evidence>
<keyword evidence="5 18" id="KW-0479">Metal-binding</keyword>
<keyword evidence="9 18" id="KW-0630">Potassium</keyword>
<evidence type="ECO:0000259" key="20">
    <source>
        <dbReference type="PROSITE" id="PS51385"/>
    </source>
</evidence>
<dbReference type="InterPro" id="IPR004443">
    <property type="entry name" value="YjeF_N_dom"/>
</dbReference>
<comment type="catalytic activity">
    <reaction evidence="15 17 18">
        <text>(6S)-NADHX + ADP = AMP + phosphate + NADH + H(+)</text>
        <dbReference type="Rhea" id="RHEA:32223"/>
        <dbReference type="ChEBI" id="CHEBI:15378"/>
        <dbReference type="ChEBI" id="CHEBI:43474"/>
        <dbReference type="ChEBI" id="CHEBI:57945"/>
        <dbReference type="ChEBI" id="CHEBI:64074"/>
        <dbReference type="ChEBI" id="CHEBI:456215"/>
        <dbReference type="ChEBI" id="CHEBI:456216"/>
        <dbReference type="EC" id="4.2.1.136"/>
    </reaction>
</comment>
<comment type="catalytic activity">
    <reaction evidence="16 17 18">
        <text>(6S)-NADPHX + ADP = AMP + phosphate + NADPH + H(+)</text>
        <dbReference type="Rhea" id="RHEA:32235"/>
        <dbReference type="ChEBI" id="CHEBI:15378"/>
        <dbReference type="ChEBI" id="CHEBI:43474"/>
        <dbReference type="ChEBI" id="CHEBI:57783"/>
        <dbReference type="ChEBI" id="CHEBI:64076"/>
        <dbReference type="ChEBI" id="CHEBI:456215"/>
        <dbReference type="ChEBI" id="CHEBI:456216"/>
        <dbReference type="EC" id="4.2.1.136"/>
    </reaction>
</comment>
<evidence type="ECO:0000256" key="9">
    <source>
        <dbReference type="ARBA" id="ARBA00022958"/>
    </source>
</evidence>
<evidence type="ECO:0000256" key="18">
    <source>
        <dbReference type="PIRNR" id="PIRNR017184"/>
    </source>
</evidence>
<proteinExistence type="inferred from homology"/>
<comment type="function">
    <text evidence="14 18">Bifunctional enzyme that catalyzes the epimerization of the S- and R-forms of NAD(P)HX and the dehydration of the S-form of NAD(P)HX at the expense of ADP, which is converted to AMP. This allows the repair of both epimers of NAD(P)HX, a damaged form of NAD(P)H that is a result of enzymatic or heat-dependent hydration.</text>
</comment>
<evidence type="ECO:0000313" key="22">
    <source>
        <dbReference type="Proteomes" id="UP001141336"/>
    </source>
</evidence>
<reference evidence="21" key="1">
    <citation type="submission" date="2022-12" db="EMBL/GenBank/DDBJ databases">
        <title>Isolation and characterisation of novel Methanocorpusculum spp. from native Australian herbivores indicates the genus is ancestrally host-associated.</title>
        <authorList>
            <person name="Volmer J.G."/>
            <person name="Soo R.M."/>
            <person name="Evans P.N."/>
            <person name="Hoedt E.C."/>
            <person name="Astorga Alsina A.L."/>
            <person name="Woodcroft B.J."/>
            <person name="Tyson G.W."/>
            <person name="Hugenholtz P."/>
            <person name="Morrison M."/>
        </authorList>
    </citation>
    <scope>NUCLEOTIDE SEQUENCE</scope>
    <source>
        <strain evidence="21">CW153</strain>
    </source>
</reference>
<keyword evidence="11 18" id="KW-0413">Isomerase</keyword>
<comment type="cofactor">
    <cofactor evidence="17">
        <name>Mg(2+)</name>
        <dbReference type="ChEBI" id="CHEBI:18420"/>
    </cofactor>
</comment>
<dbReference type="PANTHER" id="PTHR12592">
    <property type="entry name" value="ATP-DEPENDENT (S)-NAD(P)H-HYDRATE DEHYDRATASE FAMILY MEMBER"/>
    <property type="match status" value="1"/>
</dbReference>
<keyword evidence="13" id="KW-0511">Multifunctional enzyme</keyword>
<feature type="binding site" evidence="17">
    <location>
        <position position="334"/>
    </location>
    <ligand>
        <name>(6S)-NADPHX</name>
        <dbReference type="ChEBI" id="CHEBI:64076"/>
    </ligand>
</feature>
<dbReference type="InterPro" id="IPR030677">
    <property type="entry name" value="Nnr"/>
</dbReference>
<keyword evidence="12 17" id="KW-0456">Lyase</keyword>
<evidence type="ECO:0000256" key="8">
    <source>
        <dbReference type="ARBA" id="ARBA00022857"/>
    </source>
</evidence>
<dbReference type="NCBIfam" id="TIGR00196">
    <property type="entry name" value="yjeF_cterm"/>
    <property type="match status" value="1"/>
</dbReference>
<evidence type="ECO:0000256" key="15">
    <source>
        <dbReference type="ARBA" id="ARBA00048238"/>
    </source>
</evidence>
<comment type="similarity">
    <text evidence="4 18">In the C-terminal section; belongs to the NnrD/CARKD family.</text>
</comment>
<dbReference type="PANTHER" id="PTHR12592:SF0">
    <property type="entry name" value="ATP-DEPENDENT (S)-NAD(P)H-HYDRATE DEHYDRATASE"/>
    <property type="match status" value="1"/>
</dbReference>
<keyword evidence="10 17" id="KW-0520">NAD</keyword>